<dbReference type="Proteomes" id="UP000516349">
    <property type="component" value="Chromosome"/>
</dbReference>
<dbReference type="EMBL" id="CP060244">
    <property type="protein sequence ID" value="QNT79188.1"/>
    <property type="molecule type" value="Genomic_DNA"/>
</dbReference>
<evidence type="ECO:0000313" key="3">
    <source>
        <dbReference type="Proteomes" id="UP000516349"/>
    </source>
</evidence>
<dbReference type="RefSeq" id="WP_203413370.1">
    <property type="nucleotide sequence ID" value="NZ_CP060244.1"/>
</dbReference>
<evidence type="ECO:0000259" key="1">
    <source>
        <dbReference type="Pfam" id="PF22479"/>
    </source>
</evidence>
<dbReference type="AlphaFoldDB" id="A0A7H1NTS8"/>
<dbReference type="KEGG" id="ebla:JGUZn3_19830"/>
<sequence>MSITYYEIPLAATPQLFTLSLNGIAYRFQFIWRDGCFANWFFDVSTANNSPVLHGVPLIEGADLLAQYGYLNFGVQLYCVFSEQKVEFAGLGSVQRLYVGVENG</sequence>
<evidence type="ECO:0000313" key="2">
    <source>
        <dbReference type="EMBL" id="QNT79188.1"/>
    </source>
</evidence>
<dbReference type="Pfam" id="PF22479">
    <property type="entry name" value="Pam3_gp18"/>
    <property type="match status" value="1"/>
</dbReference>
<dbReference type="InterPro" id="IPR054252">
    <property type="entry name" value="Pam3_gp18"/>
</dbReference>
<reference evidence="2 3" key="1">
    <citation type="submission" date="2020-08" db="EMBL/GenBank/DDBJ databases">
        <title>Complete genome sequence of Entomobacter blattae G55GP.</title>
        <authorList>
            <person name="Poehlein A."/>
            <person name="Guzman J."/>
            <person name="Daniel R."/>
            <person name="Vilcinskas A."/>
        </authorList>
    </citation>
    <scope>NUCLEOTIDE SEQUENCE [LARGE SCALE GENOMIC DNA]</scope>
    <source>
        <strain evidence="2 3">G55GP</strain>
    </source>
</reference>
<organism evidence="2 3">
    <name type="scientific">Entomobacter blattae</name>
    <dbReference type="NCBI Taxonomy" id="2762277"/>
    <lineage>
        <taxon>Bacteria</taxon>
        <taxon>Pseudomonadati</taxon>
        <taxon>Pseudomonadota</taxon>
        <taxon>Alphaproteobacteria</taxon>
        <taxon>Acetobacterales</taxon>
        <taxon>Acetobacteraceae</taxon>
        <taxon>Entomobacter</taxon>
    </lineage>
</organism>
<gene>
    <name evidence="2" type="ORF">JGUZn3_19830</name>
</gene>
<name>A0A7H1NTS8_9PROT</name>
<feature type="domain" description="Cyanophage baseplate Pam3 plug gp18" evidence="1">
    <location>
        <begin position="5"/>
        <end position="100"/>
    </location>
</feature>
<proteinExistence type="predicted"/>
<keyword evidence="3" id="KW-1185">Reference proteome</keyword>
<accession>A0A7H1NTS8</accession>
<protein>
    <recommendedName>
        <fullName evidence="1">Cyanophage baseplate Pam3 plug gp18 domain-containing protein</fullName>
    </recommendedName>
</protein>